<dbReference type="EMBL" id="CP000774">
    <property type="protein sequence ID" value="ABS64200.1"/>
    <property type="molecule type" value="Genomic_DNA"/>
</dbReference>
<dbReference type="Proteomes" id="UP000006377">
    <property type="component" value="Chromosome"/>
</dbReference>
<dbReference type="InterPro" id="IPR001647">
    <property type="entry name" value="HTH_TetR"/>
</dbReference>
<protein>
    <submittedName>
        <fullName evidence="6">Regulatory protein TetR</fullName>
    </submittedName>
</protein>
<dbReference type="eggNOG" id="COG1309">
    <property type="taxonomic scope" value="Bacteria"/>
</dbReference>
<evidence type="ECO:0000256" key="4">
    <source>
        <dbReference type="PROSITE-ProRule" id="PRU00335"/>
    </source>
</evidence>
<evidence type="ECO:0000256" key="3">
    <source>
        <dbReference type="ARBA" id="ARBA00023163"/>
    </source>
</evidence>
<reference evidence="6 7" key="1">
    <citation type="journal article" date="2011" name="Stand. Genomic Sci.">
        <title>Complete genome sequence of Parvibaculum lavamentivorans type strain (DS-1(T)).</title>
        <authorList>
            <person name="Schleheck D."/>
            <person name="Weiss M."/>
            <person name="Pitluck S."/>
            <person name="Bruce D."/>
            <person name="Land M.L."/>
            <person name="Han S."/>
            <person name="Saunders E."/>
            <person name="Tapia R."/>
            <person name="Detter C."/>
            <person name="Brettin T."/>
            <person name="Han J."/>
            <person name="Woyke T."/>
            <person name="Goodwin L."/>
            <person name="Pennacchio L."/>
            <person name="Nolan M."/>
            <person name="Cook A.M."/>
            <person name="Kjelleberg S."/>
            <person name="Thomas T."/>
        </authorList>
    </citation>
    <scope>NUCLEOTIDE SEQUENCE [LARGE SCALE GENOMIC DNA]</scope>
    <source>
        <strain evidence="7">DS-1 / DSM 13023 / NCIMB 13966</strain>
    </source>
</reference>
<dbReference type="GO" id="GO:0003700">
    <property type="term" value="F:DNA-binding transcription factor activity"/>
    <property type="evidence" value="ECO:0007669"/>
    <property type="project" value="TreeGrafter"/>
</dbReference>
<dbReference type="PROSITE" id="PS50977">
    <property type="entry name" value="HTH_TETR_2"/>
    <property type="match status" value="1"/>
</dbReference>
<dbReference type="STRING" id="402881.Plav_2592"/>
<keyword evidence="2 4" id="KW-0238">DNA-binding</keyword>
<proteinExistence type="predicted"/>
<feature type="DNA-binding region" description="H-T-H motif" evidence="4">
    <location>
        <begin position="30"/>
        <end position="49"/>
    </location>
</feature>
<name>A7HWB7_PARL1</name>
<dbReference type="Pfam" id="PF00440">
    <property type="entry name" value="TetR_N"/>
    <property type="match status" value="1"/>
</dbReference>
<dbReference type="PANTHER" id="PTHR30055">
    <property type="entry name" value="HTH-TYPE TRANSCRIPTIONAL REGULATOR RUTR"/>
    <property type="match status" value="1"/>
</dbReference>
<sequence>MARKKTPQKVDDIAEAAIACFTDLGIRRTQMADVAKVAGVSAGTLYLYVTSKEALFHLAILKVCARPLENLAFPLADPGMKATAAIFAARIAEVRHWPALDEALKPNAKAGMETLRQIGRELYDMLSEARRAIWLVDQCSSEIAEFEQMHARDLRARHRDQLAEAAVKAAGRKAAPSPALILAARLGIEVVAWAAMHRLRESPVNFIRGLSEADARETAARSFATMLISAAEAE</sequence>
<keyword evidence="3" id="KW-0804">Transcription</keyword>
<keyword evidence="1" id="KW-0805">Transcription regulation</keyword>
<dbReference type="SUPFAM" id="SSF46689">
    <property type="entry name" value="Homeodomain-like"/>
    <property type="match status" value="1"/>
</dbReference>
<gene>
    <name evidence="6" type="ordered locus">Plav_2592</name>
</gene>
<evidence type="ECO:0000256" key="2">
    <source>
        <dbReference type="ARBA" id="ARBA00023125"/>
    </source>
</evidence>
<evidence type="ECO:0000259" key="5">
    <source>
        <dbReference type="PROSITE" id="PS50977"/>
    </source>
</evidence>
<evidence type="ECO:0000313" key="7">
    <source>
        <dbReference type="Proteomes" id="UP000006377"/>
    </source>
</evidence>
<dbReference type="HOGENOM" id="CLU_1189481_0_0_5"/>
<accession>A7HWB7</accession>
<dbReference type="RefSeq" id="WP_012111512.1">
    <property type="nucleotide sequence ID" value="NC_009719.1"/>
</dbReference>
<dbReference type="InterPro" id="IPR009057">
    <property type="entry name" value="Homeodomain-like_sf"/>
</dbReference>
<dbReference type="GO" id="GO:0000976">
    <property type="term" value="F:transcription cis-regulatory region binding"/>
    <property type="evidence" value="ECO:0007669"/>
    <property type="project" value="TreeGrafter"/>
</dbReference>
<feature type="domain" description="HTH tetR-type" evidence="5">
    <location>
        <begin position="7"/>
        <end position="67"/>
    </location>
</feature>
<dbReference type="PANTHER" id="PTHR30055:SF234">
    <property type="entry name" value="HTH-TYPE TRANSCRIPTIONAL REGULATOR BETI"/>
    <property type="match status" value="1"/>
</dbReference>
<organism evidence="6 7">
    <name type="scientific">Parvibaculum lavamentivorans (strain DS-1 / DSM 13023 / NCIMB 13966)</name>
    <dbReference type="NCBI Taxonomy" id="402881"/>
    <lineage>
        <taxon>Bacteria</taxon>
        <taxon>Pseudomonadati</taxon>
        <taxon>Pseudomonadota</taxon>
        <taxon>Alphaproteobacteria</taxon>
        <taxon>Hyphomicrobiales</taxon>
        <taxon>Parvibaculaceae</taxon>
        <taxon>Parvibaculum</taxon>
    </lineage>
</organism>
<dbReference type="KEGG" id="pla:Plav_2592"/>
<dbReference type="PRINTS" id="PR00455">
    <property type="entry name" value="HTHTETR"/>
</dbReference>
<dbReference type="InterPro" id="IPR050109">
    <property type="entry name" value="HTH-type_TetR-like_transc_reg"/>
</dbReference>
<dbReference type="Gene3D" id="1.10.357.10">
    <property type="entry name" value="Tetracycline Repressor, domain 2"/>
    <property type="match status" value="1"/>
</dbReference>
<evidence type="ECO:0000313" key="6">
    <source>
        <dbReference type="EMBL" id="ABS64200.1"/>
    </source>
</evidence>
<keyword evidence="7" id="KW-1185">Reference proteome</keyword>
<dbReference type="AlphaFoldDB" id="A7HWB7"/>
<evidence type="ECO:0000256" key="1">
    <source>
        <dbReference type="ARBA" id="ARBA00023015"/>
    </source>
</evidence>